<sequence>MSATIAKPSDECCTKGGTIHEGEPRGTLTEIAGLPTYIVEPAAGSANGHVLLFYPDVWGFYQNNFLIMDGFADAGFKTVAIDYFRGDAVQNHRGIEPDFDFPAWALGYMRTAEVDVPKWEEEVKAKFGVGGAKFACVGYCFGAPFVMRSLAERGMCEAGGFAHPAFLKEEQFTNLQKPLFLSCAETDFTFPHEFRNKAVDIMVAEKKRYGLQLFQGVEHGFAPRGDNSPYARYVKEQSLKSLSDFFSFWLAQ</sequence>
<name>A0AAQ3M9I7_9PEZI</name>
<keyword evidence="4" id="KW-1185">Reference proteome</keyword>
<accession>A0AAQ3M9I7</accession>
<dbReference type="EMBL" id="CP138589">
    <property type="protein sequence ID" value="WPH03470.1"/>
    <property type="molecule type" value="Genomic_DNA"/>
</dbReference>
<feature type="compositionally biased region" description="Basic and acidic residues" evidence="1">
    <location>
        <begin position="8"/>
        <end position="20"/>
    </location>
</feature>
<dbReference type="AlphaFoldDB" id="A0AAQ3M9I7"/>
<evidence type="ECO:0000259" key="2">
    <source>
        <dbReference type="Pfam" id="PF01738"/>
    </source>
</evidence>
<dbReference type="InterPro" id="IPR029058">
    <property type="entry name" value="AB_hydrolase_fold"/>
</dbReference>
<evidence type="ECO:0000313" key="3">
    <source>
        <dbReference type="EMBL" id="WPH03470.1"/>
    </source>
</evidence>
<dbReference type="PANTHER" id="PTHR17630">
    <property type="entry name" value="DIENELACTONE HYDROLASE"/>
    <property type="match status" value="1"/>
</dbReference>
<dbReference type="GO" id="GO:0016787">
    <property type="term" value="F:hydrolase activity"/>
    <property type="evidence" value="ECO:0007669"/>
    <property type="project" value="InterPro"/>
</dbReference>
<feature type="domain" description="Dienelactone hydrolase" evidence="2">
    <location>
        <begin position="35"/>
        <end position="247"/>
    </location>
</feature>
<gene>
    <name evidence="3" type="ORF">R9X50_00635000</name>
</gene>
<dbReference type="InterPro" id="IPR002925">
    <property type="entry name" value="Dienelactn_hydro"/>
</dbReference>
<dbReference type="PANTHER" id="PTHR17630:SF44">
    <property type="entry name" value="PROTEIN AIM2"/>
    <property type="match status" value="1"/>
</dbReference>
<dbReference type="Pfam" id="PF01738">
    <property type="entry name" value="DLH"/>
    <property type="match status" value="1"/>
</dbReference>
<evidence type="ECO:0000256" key="1">
    <source>
        <dbReference type="SAM" id="MobiDB-lite"/>
    </source>
</evidence>
<evidence type="ECO:0000313" key="4">
    <source>
        <dbReference type="Proteomes" id="UP001303373"/>
    </source>
</evidence>
<organism evidence="3 4">
    <name type="scientific">Acrodontium crateriforme</name>
    <dbReference type="NCBI Taxonomy" id="150365"/>
    <lineage>
        <taxon>Eukaryota</taxon>
        <taxon>Fungi</taxon>
        <taxon>Dikarya</taxon>
        <taxon>Ascomycota</taxon>
        <taxon>Pezizomycotina</taxon>
        <taxon>Dothideomycetes</taxon>
        <taxon>Dothideomycetidae</taxon>
        <taxon>Mycosphaerellales</taxon>
        <taxon>Teratosphaeriaceae</taxon>
        <taxon>Acrodontium</taxon>
    </lineage>
</organism>
<proteinExistence type="predicted"/>
<dbReference type="SUPFAM" id="SSF53474">
    <property type="entry name" value="alpha/beta-Hydrolases"/>
    <property type="match status" value="1"/>
</dbReference>
<reference evidence="3 4" key="1">
    <citation type="submission" date="2023-11" db="EMBL/GenBank/DDBJ databases">
        <title>An acidophilic fungus is an integral part of prey digestion in a carnivorous sundew plant.</title>
        <authorList>
            <person name="Tsai I.J."/>
        </authorList>
    </citation>
    <scope>NUCLEOTIDE SEQUENCE [LARGE SCALE GENOMIC DNA]</scope>
    <source>
        <strain evidence="3">169a</strain>
    </source>
</reference>
<feature type="region of interest" description="Disordered" evidence="1">
    <location>
        <begin position="1"/>
        <end position="20"/>
    </location>
</feature>
<protein>
    <recommendedName>
        <fullName evidence="2">Dienelactone hydrolase domain-containing protein</fullName>
    </recommendedName>
</protein>
<dbReference type="Proteomes" id="UP001303373">
    <property type="component" value="Chromosome 10"/>
</dbReference>
<dbReference type="Gene3D" id="3.40.50.1820">
    <property type="entry name" value="alpha/beta hydrolase"/>
    <property type="match status" value="1"/>
</dbReference>